<accession>A0ABW3FED0</accession>
<evidence type="ECO:0000259" key="5">
    <source>
        <dbReference type="SMART" id="SM00822"/>
    </source>
</evidence>
<evidence type="ECO:0000256" key="3">
    <source>
        <dbReference type="ARBA" id="ARBA00023027"/>
    </source>
</evidence>
<dbReference type="Proteomes" id="UP001597101">
    <property type="component" value="Unassembled WGS sequence"/>
</dbReference>
<dbReference type="PANTHER" id="PTHR24321">
    <property type="entry name" value="DEHYDROGENASES, SHORT CHAIN"/>
    <property type="match status" value="1"/>
</dbReference>
<evidence type="ECO:0000256" key="4">
    <source>
        <dbReference type="RuleBase" id="RU000363"/>
    </source>
</evidence>
<comment type="caution">
    <text evidence="6">The sequence shown here is derived from an EMBL/GenBank/DDBJ whole genome shotgun (WGS) entry which is preliminary data.</text>
</comment>
<keyword evidence="2" id="KW-0560">Oxidoreductase</keyword>
<protein>
    <submittedName>
        <fullName evidence="6">SDR family oxidoreductase</fullName>
    </submittedName>
</protein>
<comment type="similarity">
    <text evidence="1 4">Belongs to the short-chain dehydrogenases/reductases (SDR) family.</text>
</comment>
<reference evidence="7" key="1">
    <citation type="journal article" date="2019" name="Int. J. Syst. Evol. Microbiol.">
        <title>The Global Catalogue of Microorganisms (GCM) 10K type strain sequencing project: providing services to taxonomists for standard genome sequencing and annotation.</title>
        <authorList>
            <consortium name="The Broad Institute Genomics Platform"/>
            <consortium name="The Broad Institute Genome Sequencing Center for Infectious Disease"/>
            <person name="Wu L."/>
            <person name="Ma J."/>
        </authorList>
    </citation>
    <scope>NUCLEOTIDE SEQUENCE [LARGE SCALE GENOMIC DNA]</scope>
    <source>
        <strain evidence="7">CCUG 60023</strain>
    </source>
</reference>
<dbReference type="PANTHER" id="PTHR24321:SF8">
    <property type="entry name" value="ESTRADIOL 17-BETA-DEHYDROGENASE 8-RELATED"/>
    <property type="match status" value="1"/>
</dbReference>
<dbReference type="InterPro" id="IPR020904">
    <property type="entry name" value="Sc_DH/Rdtase_CS"/>
</dbReference>
<keyword evidence="7" id="KW-1185">Reference proteome</keyword>
<dbReference type="SUPFAM" id="SSF51735">
    <property type="entry name" value="NAD(P)-binding Rossmann-fold domains"/>
    <property type="match status" value="1"/>
</dbReference>
<keyword evidence="3" id="KW-0520">NAD</keyword>
<evidence type="ECO:0000313" key="7">
    <source>
        <dbReference type="Proteomes" id="UP001597101"/>
    </source>
</evidence>
<dbReference type="InterPro" id="IPR036291">
    <property type="entry name" value="NAD(P)-bd_dom_sf"/>
</dbReference>
<dbReference type="SMART" id="SM00822">
    <property type="entry name" value="PKS_KR"/>
    <property type="match status" value="1"/>
</dbReference>
<dbReference type="InterPro" id="IPR002347">
    <property type="entry name" value="SDR_fam"/>
</dbReference>
<name>A0ABW3FED0_9HYPH</name>
<gene>
    <name evidence="6" type="ORF">ACFQ14_02025</name>
</gene>
<dbReference type="PROSITE" id="PS00061">
    <property type="entry name" value="ADH_SHORT"/>
    <property type="match status" value="1"/>
</dbReference>
<dbReference type="Gene3D" id="3.40.50.720">
    <property type="entry name" value="NAD(P)-binding Rossmann-like Domain"/>
    <property type="match status" value="1"/>
</dbReference>
<dbReference type="NCBIfam" id="NF004847">
    <property type="entry name" value="PRK06198.1"/>
    <property type="match status" value="1"/>
</dbReference>
<evidence type="ECO:0000313" key="6">
    <source>
        <dbReference type="EMBL" id="MFD0915176.1"/>
    </source>
</evidence>
<dbReference type="InterPro" id="IPR057326">
    <property type="entry name" value="KR_dom"/>
</dbReference>
<dbReference type="PRINTS" id="PR00080">
    <property type="entry name" value="SDRFAMILY"/>
</dbReference>
<dbReference type="RefSeq" id="WP_377211026.1">
    <property type="nucleotide sequence ID" value="NZ_JBHTJV010000002.1"/>
</dbReference>
<evidence type="ECO:0000256" key="1">
    <source>
        <dbReference type="ARBA" id="ARBA00006484"/>
    </source>
</evidence>
<organism evidence="6 7">
    <name type="scientific">Pseudahrensia aquimaris</name>
    <dbReference type="NCBI Taxonomy" id="744461"/>
    <lineage>
        <taxon>Bacteria</taxon>
        <taxon>Pseudomonadati</taxon>
        <taxon>Pseudomonadota</taxon>
        <taxon>Alphaproteobacteria</taxon>
        <taxon>Hyphomicrobiales</taxon>
        <taxon>Ahrensiaceae</taxon>
        <taxon>Pseudahrensia</taxon>
    </lineage>
</organism>
<evidence type="ECO:0000256" key="2">
    <source>
        <dbReference type="ARBA" id="ARBA00023002"/>
    </source>
</evidence>
<dbReference type="PRINTS" id="PR00081">
    <property type="entry name" value="GDHRDH"/>
</dbReference>
<proteinExistence type="inferred from homology"/>
<feature type="domain" description="Ketoreductase" evidence="5">
    <location>
        <begin position="11"/>
        <end position="196"/>
    </location>
</feature>
<dbReference type="CDD" id="cd05233">
    <property type="entry name" value="SDR_c"/>
    <property type="match status" value="1"/>
</dbReference>
<dbReference type="EMBL" id="JBHTJV010000002">
    <property type="protein sequence ID" value="MFD0915176.1"/>
    <property type="molecule type" value="Genomic_DNA"/>
</dbReference>
<dbReference type="Pfam" id="PF00106">
    <property type="entry name" value="adh_short"/>
    <property type="match status" value="1"/>
</dbReference>
<sequence>MFDPAKRNADTTTIITGGTQGLGFAVAEQLMVEGATRFALAARSEDKGEAAAGELRKRGADAIFIPADMAVVEDCTAMVEKAVAHFGTVNGLVNAAANTERGTLLNTSVEFYDKVMAINTRGPFFTMQAFVRHCLDAGHPGRIVNILSTERHCGQPFLCSYAASKAALGVFTKNVAHSHRHDRINCNAVAPGWMDTPQEHLVQTTTEGKPENWLEMAEKNEPFGQLIKPPEIAGLISYLLSPQIGVMTGAILDHDQQVMGAPEG</sequence>